<reference evidence="3 4" key="2">
    <citation type="submission" date="2024-07" db="EMBL/GenBank/DDBJ databases">
        <authorList>
            <person name="Akdeniz Z."/>
        </authorList>
    </citation>
    <scope>NUCLEOTIDE SEQUENCE [LARGE SCALE GENOMIC DNA]</scope>
</reference>
<dbReference type="EMBL" id="CAXDID020000374">
    <property type="protein sequence ID" value="CAL6083793.1"/>
    <property type="molecule type" value="Genomic_DNA"/>
</dbReference>
<dbReference type="EMBL" id="CATOUU010001108">
    <property type="protein sequence ID" value="CAI9972390.1"/>
    <property type="molecule type" value="Genomic_DNA"/>
</dbReference>
<gene>
    <name evidence="2" type="ORF">HINF_LOCUS60035</name>
    <name evidence="3" type="ORF">HINF_LOCUS61896</name>
</gene>
<feature type="compositionally biased region" description="Basic and acidic residues" evidence="1">
    <location>
        <begin position="154"/>
        <end position="163"/>
    </location>
</feature>
<comment type="caution">
    <text evidence="2">The sequence shown here is derived from an EMBL/GenBank/DDBJ whole genome shotgun (WGS) entry which is preliminary data.</text>
</comment>
<feature type="compositionally biased region" description="Low complexity" evidence="1">
    <location>
        <begin position="142"/>
        <end position="153"/>
    </location>
</feature>
<evidence type="ECO:0000313" key="4">
    <source>
        <dbReference type="Proteomes" id="UP001642409"/>
    </source>
</evidence>
<sequence>MSHKDYYNNLSKSKKYTKTIVQQILLNKEIQEENRVYDSQFLDYCSYHYLSNFITANQTFQKWGQPVTTSILTHKAQLERKLENYNEFLSIASMSSMPNTNQIFQTLQCILENSVLHLQSSAKITVSAHPFKFIKQLQENSQRSSQYSSSDSSSSHDDLRIKSEYNPIPNQNHNEDVVLFCFYLNIVSVSEITSKLVYVYQTNYMQVTDEILQILNIIKQGLSKTRLRFVTSVCAYDSVYWLNMAKPQINSVLTRFFGNTKRPNNHPIYKLLNQCCPKALIDRFSIMKQIRDYMIKTWLIFHSDSKTKTEYRHIFNIEKLINGLPELNWERQFLQHNGKQKTEYDYIPVRMLNPQQAFILLQNDYLHQGILLLAIAPLFMDLERVQIQILNATQHIKL</sequence>
<feature type="region of interest" description="Disordered" evidence="1">
    <location>
        <begin position="142"/>
        <end position="166"/>
    </location>
</feature>
<evidence type="ECO:0000256" key="1">
    <source>
        <dbReference type="SAM" id="MobiDB-lite"/>
    </source>
</evidence>
<protein>
    <submittedName>
        <fullName evidence="3">Hypothetical_protein</fullName>
    </submittedName>
</protein>
<reference evidence="2" key="1">
    <citation type="submission" date="2023-06" db="EMBL/GenBank/DDBJ databases">
        <authorList>
            <person name="Kurt Z."/>
        </authorList>
    </citation>
    <scope>NUCLEOTIDE SEQUENCE</scope>
</reference>
<accession>A0AA86R829</accession>
<evidence type="ECO:0000313" key="3">
    <source>
        <dbReference type="EMBL" id="CAL6083793.1"/>
    </source>
</evidence>
<dbReference type="AlphaFoldDB" id="A0AA86R829"/>
<keyword evidence="4" id="KW-1185">Reference proteome</keyword>
<dbReference type="Proteomes" id="UP001642409">
    <property type="component" value="Unassembled WGS sequence"/>
</dbReference>
<name>A0AA86R829_9EUKA</name>
<proteinExistence type="predicted"/>
<evidence type="ECO:0000313" key="2">
    <source>
        <dbReference type="EMBL" id="CAI9972390.1"/>
    </source>
</evidence>
<organism evidence="2">
    <name type="scientific">Hexamita inflata</name>
    <dbReference type="NCBI Taxonomy" id="28002"/>
    <lineage>
        <taxon>Eukaryota</taxon>
        <taxon>Metamonada</taxon>
        <taxon>Diplomonadida</taxon>
        <taxon>Hexamitidae</taxon>
        <taxon>Hexamitinae</taxon>
        <taxon>Hexamita</taxon>
    </lineage>
</organism>